<dbReference type="VEuPathDB" id="FungiDB:SPBR_04058"/>
<dbReference type="PANTHER" id="PTHR36848:SF2">
    <property type="entry name" value="SECRETED PROTEIN"/>
    <property type="match status" value="1"/>
</dbReference>
<dbReference type="InterPro" id="IPR053161">
    <property type="entry name" value="Ulvan_degrading_GH"/>
</dbReference>
<dbReference type="SUPFAM" id="SSF49785">
    <property type="entry name" value="Galactose-binding domain-like"/>
    <property type="match status" value="1"/>
</dbReference>
<accession>A0A0C2J2L4</accession>
<dbReference type="EMBL" id="AWTV01000005">
    <property type="protein sequence ID" value="KIH93280.1"/>
    <property type="molecule type" value="Genomic_DNA"/>
</dbReference>
<evidence type="ECO:0000313" key="1">
    <source>
        <dbReference type="EMBL" id="KIH93280.1"/>
    </source>
</evidence>
<dbReference type="Proteomes" id="UP000031575">
    <property type="component" value="Unassembled WGS sequence"/>
</dbReference>
<dbReference type="OrthoDB" id="2588159at2759"/>
<evidence type="ECO:0000313" key="2">
    <source>
        <dbReference type="Proteomes" id="UP000031575"/>
    </source>
</evidence>
<sequence length="1040" mass="114835">MKIRIPSFAGLLFFDQWGAPNQQHPEDALSGITRDDSVRHDFLRPAVSYRPRLRYWIPDACVDLDQVYDDISQAGSRGAAGVEVLGFYLYGASRDTYVPTDWNKYGWGTPAWKNVLDTAIRAHDDHGLLLDFAMGPNQGQGVPAHENDTGLMWDLAPHHVIVAAGGSFHGTVPGWGAGVLQAVVTGLITNTTTVLGSASFSADGHTQPVMTQHTLAERSLEDLTPQVGTNGWLDVDFTPSGPADMSQQQHLVYAVYLIRSGARAQHPPSVVAGPQTTPTDYVHNGSWTVDHFSARGARVMTDFWEKHLLINGTRERLRQVTRCAWEDSIEINPNVYWTPELPTAFARRWGYTINKYYPLLFHENSLLDHFNVWFVTDEPDAGHSHVADYRTILTEGYGEYLDALRTWSRTYLNVDWSSQIGYNMAVDMQSLIGKADIPECEDLAFGSNIDAYRQFSSPAYMSGKKIISAEVGAVLGQAYQMTMPQLLQLIHRLLAGGVNAVVLHGYPYSGEYPNTTWPGYAAFTYAWSDMLGRHQPAWDFIRDHFDYLSRAMYILQQGASKMDVAFYQKRTTYARPLTGYEPEDLLKAGYTYGYLDPEILQGRDAVVQKGVLAPMKQAYKALIVRGSDVLTVQGADMLAKHARSGLPVIFAGEIPSYLGGHHDPAGHAYVNHTLRALQHLDNVHHVPHEDGLSEVMASVGIKPRTRIRASTSTTKWWPVWRETADGHAQYAFIYHDGEENSAGTIEFQSTGRPYRYDAWSGTITPIGIYSRQGTTITVPLTLGPHQAVIFGFHSDERHAFHATATSAGVLDVRQAAGGLCAIVGSSTSTHSEWIRTSDGVIHNVPAVSVAPFSLDNWTLVVEHWDPPTPLANISADASRWNSTHHLDSLVSWQHIPGLERVSGRGYYETTFQWPPANSTERYSNGAILSLGIVIHTMTVSVNGHALAPFDILTHARLDITSYLVAGERNTVRVVVSTTLANRLSLIWDSLRTSGAPPTGLFGSDTKPPGNAEYGLVGPVTVITYRKVDLAEDDVAKQPSA</sequence>
<dbReference type="PANTHER" id="PTHR36848">
    <property type="entry name" value="DNA-BINDING PROTEIN (PUTATIVE SECRETED PROTEIN)-RELATED"/>
    <property type="match status" value="1"/>
</dbReference>
<proteinExistence type="predicted"/>
<protein>
    <submittedName>
        <fullName evidence="1">Secreted protein</fullName>
    </submittedName>
</protein>
<dbReference type="Pfam" id="PF17132">
    <property type="entry name" value="Glyco_hydro_106"/>
    <property type="match status" value="1"/>
</dbReference>
<dbReference type="AlphaFoldDB" id="A0A0C2J2L4"/>
<dbReference type="Gene3D" id="2.60.120.260">
    <property type="entry name" value="Galactose-binding domain-like"/>
    <property type="match status" value="1"/>
</dbReference>
<dbReference type="RefSeq" id="XP_040621290.1">
    <property type="nucleotide sequence ID" value="XM_040762342.1"/>
</dbReference>
<reference evidence="1 2" key="1">
    <citation type="journal article" date="2014" name="BMC Genomics">
        <title>Comparative genomics of the major fungal agents of human and animal Sporotrichosis: Sporothrix schenckii and Sporothrix brasiliensis.</title>
        <authorList>
            <person name="Teixeira M.M."/>
            <person name="de Almeida L.G."/>
            <person name="Kubitschek-Barreira P."/>
            <person name="Alves F.L."/>
            <person name="Kioshima E.S."/>
            <person name="Abadio A.K."/>
            <person name="Fernandes L."/>
            <person name="Derengowski L.S."/>
            <person name="Ferreira K.S."/>
            <person name="Souza R.C."/>
            <person name="Ruiz J.C."/>
            <person name="de Andrade N.C."/>
            <person name="Paes H.C."/>
            <person name="Nicola A.M."/>
            <person name="Albuquerque P."/>
            <person name="Gerber A.L."/>
            <person name="Martins V.P."/>
            <person name="Peconick L.D."/>
            <person name="Neto A.V."/>
            <person name="Chaucanez C.B."/>
            <person name="Silva P.A."/>
            <person name="Cunha O.L."/>
            <person name="de Oliveira F.F."/>
            <person name="dos Santos T.C."/>
            <person name="Barros A.L."/>
            <person name="Soares M.A."/>
            <person name="de Oliveira L.M."/>
            <person name="Marini M.M."/>
            <person name="Villalobos-Duno H."/>
            <person name="Cunha M.M."/>
            <person name="de Hoog S."/>
            <person name="da Silveira J.F."/>
            <person name="Henrissat B."/>
            <person name="Nino-Vega G.A."/>
            <person name="Cisalpino P.S."/>
            <person name="Mora-Montes H.M."/>
            <person name="Almeida S.R."/>
            <person name="Stajich J.E."/>
            <person name="Lopes-Bezerra L.M."/>
            <person name="Vasconcelos A.T."/>
            <person name="Felipe M.S."/>
        </authorList>
    </citation>
    <scope>NUCLEOTIDE SEQUENCE [LARGE SCALE GENOMIC DNA]</scope>
    <source>
        <strain evidence="1 2">5110</strain>
    </source>
</reference>
<dbReference type="GeneID" id="63677263"/>
<dbReference type="InterPro" id="IPR008979">
    <property type="entry name" value="Galactose-bd-like_sf"/>
</dbReference>
<name>A0A0C2J2L4_9PEZI</name>
<organism evidence="1 2">
    <name type="scientific">Sporothrix brasiliensis 5110</name>
    <dbReference type="NCBI Taxonomy" id="1398154"/>
    <lineage>
        <taxon>Eukaryota</taxon>
        <taxon>Fungi</taxon>
        <taxon>Dikarya</taxon>
        <taxon>Ascomycota</taxon>
        <taxon>Pezizomycotina</taxon>
        <taxon>Sordariomycetes</taxon>
        <taxon>Sordariomycetidae</taxon>
        <taxon>Ophiostomatales</taxon>
        <taxon>Ophiostomataceae</taxon>
        <taxon>Sporothrix</taxon>
    </lineage>
</organism>
<keyword evidence="2" id="KW-1185">Reference proteome</keyword>
<gene>
    <name evidence="1" type="ORF">SPBR_04058</name>
</gene>
<comment type="caution">
    <text evidence="1">The sequence shown here is derived from an EMBL/GenBank/DDBJ whole genome shotgun (WGS) entry which is preliminary data.</text>
</comment>
<dbReference type="HOGENOM" id="CLU_003772_0_0_1"/>